<dbReference type="PANTHER" id="PTHR30085:SF6">
    <property type="entry name" value="ABC TRANSPORTER GLUTAMINE-BINDING PROTEIN GLNH"/>
    <property type="match status" value="1"/>
</dbReference>
<feature type="domain" description="Ionotropic glutamate receptor C-terminal" evidence="6">
    <location>
        <begin position="37"/>
        <end position="256"/>
    </location>
</feature>
<gene>
    <name evidence="7" type="ORF">GS601_12225</name>
</gene>
<dbReference type="InterPro" id="IPR001320">
    <property type="entry name" value="Iontro_rcpt_C"/>
</dbReference>
<sequence length="269" mass="29468">MRTTIARMVGLGMLGVQFVVPPSLLAADLQTIVNRGRLVVAVKDNLPPLGFSEAGRLQGFEIDLARRLAEDLFGRSDAVELKPVNNRDRIPSVINGSVDLAIARVTNTVSRARIVHFSLPYYFDGTGLITRSLTLQTEADLSKQTLGSANLRIAVLNGSSTIATLRYKLPHLNLVGVDSYQAARDLLDAGTVDAFAADVSMLTGWAQTASGYRVLPVRLSIEPLCVVLPKGVQYTELQQRVNRAIAQWQSEGWLQKRAIYWGLPWATLK</sequence>
<dbReference type="SUPFAM" id="SSF53850">
    <property type="entry name" value="Periplasmic binding protein-like II"/>
    <property type="match status" value="1"/>
</dbReference>
<dbReference type="InterPro" id="IPR018313">
    <property type="entry name" value="SBP_3_CS"/>
</dbReference>
<comment type="similarity">
    <text evidence="1 4">Belongs to the bacterial solute-binding protein 3 family.</text>
</comment>
<evidence type="ECO:0000256" key="4">
    <source>
        <dbReference type="RuleBase" id="RU003744"/>
    </source>
</evidence>
<dbReference type="GO" id="GO:0005576">
    <property type="term" value="C:extracellular region"/>
    <property type="evidence" value="ECO:0007669"/>
    <property type="project" value="TreeGrafter"/>
</dbReference>
<dbReference type="SMART" id="SM00062">
    <property type="entry name" value="PBPb"/>
    <property type="match status" value="1"/>
</dbReference>
<dbReference type="Gene3D" id="3.40.190.10">
    <property type="entry name" value="Periplasmic binding protein-like II"/>
    <property type="match status" value="2"/>
</dbReference>
<organism evidence="7 8">
    <name type="scientific">Myxacorys almedinensis A</name>
    <dbReference type="NCBI Taxonomy" id="2690445"/>
    <lineage>
        <taxon>Bacteria</taxon>
        <taxon>Bacillati</taxon>
        <taxon>Cyanobacteriota</taxon>
        <taxon>Cyanophyceae</taxon>
        <taxon>Leptolyngbyales</taxon>
        <taxon>Leptolyngbyaceae</taxon>
        <taxon>Myxacorys</taxon>
        <taxon>Myxacorys almedinensis</taxon>
    </lineage>
</organism>
<dbReference type="InterPro" id="IPR051455">
    <property type="entry name" value="Bact_solute-bind_prot3"/>
</dbReference>
<evidence type="ECO:0000259" key="5">
    <source>
        <dbReference type="SMART" id="SM00062"/>
    </source>
</evidence>
<evidence type="ECO:0000259" key="6">
    <source>
        <dbReference type="SMART" id="SM00079"/>
    </source>
</evidence>
<evidence type="ECO:0000313" key="7">
    <source>
        <dbReference type="EMBL" id="NDJ18045.1"/>
    </source>
</evidence>
<dbReference type="Pfam" id="PF00497">
    <property type="entry name" value="SBP_bac_3"/>
    <property type="match status" value="1"/>
</dbReference>
<accession>A0A8J7Z9T7</accession>
<dbReference type="InterPro" id="IPR001638">
    <property type="entry name" value="Solute-binding_3/MltF_N"/>
</dbReference>
<dbReference type="RefSeq" id="WP_162423560.1">
    <property type="nucleotide sequence ID" value="NZ_WVIE01000012.1"/>
</dbReference>
<keyword evidence="3" id="KW-0732">Signal</keyword>
<dbReference type="GO" id="GO:0030288">
    <property type="term" value="C:outer membrane-bounded periplasmic space"/>
    <property type="evidence" value="ECO:0007669"/>
    <property type="project" value="TreeGrafter"/>
</dbReference>
<dbReference type="PANTHER" id="PTHR30085">
    <property type="entry name" value="AMINO ACID ABC TRANSPORTER PERMEASE"/>
    <property type="match status" value="1"/>
</dbReference>
<dbReference type="PROSITE" id="PS01039">
    <property type="entry name" value="SBP_BACTERIAL_3"/>
    <property type="match status" value="1"/>
</dbReference>
<reference evidence="7" key="1">
    <citation type="submission" date="2019-12" db="EMBL/GenBank/DDBJ databases">
        <title>High-Quality draft genome sequences of three cyanobacteria isolated from the limestone walls of the Old Cathedral of Coimbra.</title>
        <authorList>
            <person name="Tiago I."/>
            <person name="Soares F."/>
            <person name="Portugal A."/>
        </authorList>
    </citation>
    <scope>NUCLEOTIDE SEQUENCE</scope>
    <source>
        <strain evidence="7">A</strain>
    </source>
</reference>
<dbReference type="GO" id="GO:0016020">
    <property type="term" value="C:membrane"/>
    <property type="evidence" value="ECO:0007669"/>
    <property type="project" value="InterPro"/>
</dbReference>
<dbReference type="AlphaFoldDB" id="A0A8J7Z9T7"/>
<dbReference type="GO" id="GO:0006865">
    <property type="term" value="P:amino acid transport"/>
    <property type="evidence" value="ECO:0007669"/>
    <property type="project" value="TreeGrafter"/>
</dbReference>
<name>A0A8J7Z9T7_9CYAN</name>
<dbReference type="EMBL" id="WVIE01000012">
    <property type="protein sequence ID" value="NDJ18045.1"/>
    <property type="molecule type" value="Genomic_DNA"/>
</dbReference>
<evidence type="ECO:0000256" key="2">
    <source>
        <dbReference type="ARBA" id="ARBA00022448"/>
    </source>
</evidence>
<keyword evidence="8" id="KW-1185">Reference proteome</keyword>
<dbReference type="SMART" id="SM00079">
    <property type="entry name" value="PBPe"/>
    <property type="match status" value="1"/>
</dbReference>
<evidence type="ECO:0000256" key="1">
    <source>
        <dbReference type="ARBA" id="ARBA00010333"/>
    </source>
</evidence>
<evidence type="ECO:0000256" key="3">
    <source>
        <dbReference type="ARBA" id="ARBA00022729"/>
    </source>
</evidence>
<comment type="caution">
    <text evidence="7">The sequence shown here is derived from an EMBL/GenBank/DDBJ whole genome shotgun (WGS) entry which is preliminary data.</text>
</comment>
<keyword evidence="2" id="KW-0813">Transport</keyword>
<evidence type="ECO:0000313" key="8">
    <source>
        <dbReference type="Proteomes" id="UP000646053"/>
    </source>
</evidence>
<proteinExistence type="inferred from homology"/>
<feature type="domain" description="Solute-binding protein family 3/N-terminal" evidence="5">
    <location>
        <begin position="37"/>
        <end position="265"/>
    </location>
</feature>
<dbReference type="Proteomes" id="UP000646053">
    <property type="component" value="Unassembled WGS sequence"/>
</dbReference>
<protein>
    <submittedName>
        <fullName evidence="7">Transporter substrate-binding domain-containing protein</fullName>
    </submittedName>
</protein>
<dbReference type="GO" id="GO:0015276">
    <property type="term" value="F:ligand-gated monoatomic ion channel activity"/>
    <property type="evidence" value="ECO:0007669"/>
    <property type="project" value="InterPro"/>
</dbReference>